<gene>
    <name evidence="1" type="ORF">EEDITHA_LOCUS7126</name>
</gene>
<dbReference type="PANTHER" id="PTHR47331">
    <property type="entry name" value="PHD-TYPE DOMAIN-CONTAINING PROTEIN"/>
    <property type="match status" value="1"/>
</dbReference>
<reference evidence="1" key="1">
    <citation type="submission" date="2022-03" db="EMBL/GenBank/DDBJ databases">
        <authorList>
            <person name="Tunstrom K."/>
        </authorList>
    </citation>
    <scope>NUCLEOTIDE SEQUENCE</scope>
</reference>
<organism evidence="1 2">
    <name type="scientific">Euphydryas editha</name>
    <name type="common">Edith's checkerspot</name>
    <dbReference type="NCBI Taxonomy" id="104508"/>
    <lineage>
        <taxon>Eukaryota</taxon>
        <taxon>Metazoa</taxon>
        <taxon>Ecdysozoa</taxon>
        <taxon>Arthropoda</taxon>
        <taxon>Hexapoda</taxon>
        <taxon>Insecta</taxon>
        <taxon>Pterygota</taxon>
        <taxon>Neoptera</taxon>
        <taxon>Endopterygota</taxon>
        <taxon>Lepidoptera</taxon>
        <taxon>Glossata</taxon>
        <taxon>Ditrysia</taxon>
        <taxon>Papilionoidea</taxon>
        <taxon>Nymphalidae</taxon>
        <taxon>Nymphalinae</taxon>
        <taxon>Euphydryas</taxon>
    </lineage>
</organism>
<keyword evidence="2" id="KW-1185">Reference proteome</keyword>
<proteinExistence type="predicted"/>
<accession>A0AAU9TX16</accession>
<dbReference type="Proteomes" id="UP001153954">
    <property type="component" value="Unassembled WGS sequence"/>
</dbReference>
<comment type="caution">
    <text evidence="1">The sequence shown here is derived from an EMBL/GenBank/DDBJ whole genome shotgun (WGS) entry which is preliminary data.</text>
</comment>
<dbReference type="InterPro" id="IPR043502">
    <property type="entry name" value="DNA/RNA_pol_sf"/>
</dbReference>
<evidence type="ECO:0000313" key="2">
    <source>
        <dbReference type="Proteomes" id="UP001153954"/>
    </source>
</evidence>
<dbReference type="AlphaFoldDB" id="A0AAU9TX16"/>
<dbReference type="GO" id="GO:0071897">
    <property type="term" value="P:DNA biosynthetic process"/>
    <property type="evidence" value="ECO:0007669"/>
    <property type="project" value="UniProtKB-ARBA"/>
</dbReference>
<name>A0AAU9TX16_EUPED</name>
<dbReference type="SUPFAM" id="SSF56672">
    <property type="entry name" value="DNA/RNA polymerases"/>
    <property type="match status" value="1"/>
</dbReference>
<protein>
    <submittedName>
        <fullName evidence="1">Uncharacterized protein</fullName>
    </submittedName>
</protein>
<sequence>MDALVQKGYAEPAPAEKTPNRTWYLPHFVVINPMKPDKLRVVRDAAARTSGVSLNDMLLKGPDLLQSLRGVVMRFRQHTIAVTADIKEMFMQVKLRPQDRDALRYLWKNDRRDDHTPEEYRMTSLIFSASCLPSTAIYVKDLNAKEHECEFTTIVESRR</sequence>
<dbReference type="EMBL" id="CAKOGL010000010">
    <property type="protein sequence ID" value="CAH2091244.1"/>
    <property type="molecule type" value="Genomic_DNA"/>
</dbReference>
<dbReference type="PANTHER" id="PTHR47331:SF4">
    <property type="entry name" value="PEPTIDASE S1 DOMAIN-CONTAINING PROTEIN"/>
    <property type="match status" value="1"/>
</dbReference>
<evidence type="ECO:0000313" key="1">
    <source>
        <dbReference type="EMBL" id="CAH2091244.1"/>
    </source>
</evidence>